<evidence type="ECO:0000313" key="7">
    <source>
        <dbReference type="EMBL" id="KAF7636900.1"/>
    </source>
</evidence>
<dbReference type="GO" id="GO:0016592">
    <property type="term" value="C:mediator complex"/>
    <property type="evidence" value="ECO:0007669"/>
    <property type="project" value="TreeGrafter"/>
</dbReference>
<keyword evidence="2 4" id="KW-0863">Zinc-finger</keyword>
<sequence length="557" mass="61153">MESRQIVNNKNNLQQQQHFYQTNNLPSGFVGQQPQQQQQSETLQTFTNLGIFCPPNAHQQFSSMPSIPNGSIPPHLAASLAAGYGQRLMGGHIIQQQPQQQQSNGSTTIRNGHLASSSSNSHPTGPSSSITSSSINRSQRCGVCRGCQCKPCGQCTYCQDSPQFGGPGVKKQSCVERRCLRVLENRLQTFLFNNHFLINLMDKNRKNKRGKCQNRDSPTFKARVGCNACEDCRGPDCRICLVCLDKRFFNSKYMAGALCAKKRCNNATALELPISIEHQQRSSLKRSSDGANTGNFSGHQHTPKRQVLLPPNNNNNSNGTQNQLNSNIARILSAAGASEIQQCNQKFNNTNNNYGRSSVGNSTFQNGKNDKLSKKFISLPRNSNNSPLSDNGSNSTTIQTTQPSLLSNQQQLGGRQFWPSNNHPSLQQQQQILGGIPPSGGGGHYHFDPMNSLAAVATFPQQQAQQYLNPYQQKFICPKYECFSPEETIITTLMYSKANLMSNGSSDQMRGIVIVGNNQQQQQNTQIIGGGGGTEMQVTSSENLLVPPSYSDKLNVA</sequence>
<feature type="compositionally biased region" description="Polar residues" evidence="5">
    <location>
        <begin position="392"/>
        <end position="402"/>
    </location>
</feature>
<feature type="region of interest" description="Disordered" evidence="5">
    <location>
        <begin position="377"/>
        <end position="402"/>
    </location>
</feature>
<dbReference type="GO" id="GO:0008270">
    <property type="term" value="F:zinc ion binding"/>
    <property type="evidence" value="ECO:0007669"/>
    <property type="project" value="UniProtKB-KW"/>
</dbReference>
<reference evidence="7" key="1">
    <citation type="journal article" date="2020" name="Ecol. Evol.">
        <title>Genome structure and content of the rice root-knot nematode (Meloidogyne graminicola).</title>
        <authorList>
            <person name="Phan N.T."/>
            <person name="Danchin E.G.J."/>
            <person name="Klopp C."/>
            <person name="Perfus-Barbeoch L."/>
            <person name="Kozlowski D.K."/>
            <person name="Koutsovoulos G.D."/>
            <person name="Lopez-Roques C."/>
            <person name="Bouchez O."/>
            <person name="Zahm M."/>
            <person name="Besnard G."/>
            <person name="Bellafiore S."/>
        </authorList>
    </citation>
    <scope>NUCLEOTIDE SEQUENCE</scope>
    <source>
        <strain evidence="7">VN-18</strain>
    </source>
</reference>
<accession>A0A8S9ZUG6</accession>
<proteinExistence type="predicted"/>
<protein>
    <recommendedName>
        <fullName evidence="6">CXXC-type domain-containing protein</fullName>
    </recommendedName>
</protein>
<dbReference type="GO" id="GO:0045944">
    <property type="term" value="P:positive regulation of transcription by RNA polymerase II"/>
    <property type="evidence" value="ECO:0007669"/>
    <property type="project" value="TreeGrafter"/>
</dbReference>
<dbReference type="Pfam" id="PF02008">
    <property type="entry name" value="zf-CXXC"/>
    <property type="match status" value="1"/>
</dbReference>
<dbReference type="PROSITE" id="PS51058">
    <property type="entry name" value="ZF_CXXC"/>
    <property type="match status" value="2"/>
</dbReference>
<dbReference type="EMBL" id="JABEBT010000025">
    <property type="protein sequence ID" value="KAF7636900.1"/>
    <property type="molecule type" value="Genomic_DNA"/>
</dbReference>
<evidence type="ECO:0000256" key="5">
    <source>
        <dbReference type="SAM" id="MobiDB-lite"/>
    </source>
</evidence>
<keyword evidence="3" id="KW-0862">Zinc</keyword>
<feature type="domain" description="CXXC-type" evidence="6">
    <location>
        <begin position="133"/>
        <end position="180"/>
    </location>
</feature>
<organism evidence="7 8">
    <name type="scientific">Meloidogyne graminicola</name>
    <dbReference type="NCBI Taxonomy" id="189291"/>
    <lineage>
        <taxon>Eukaryota</taxon>
        <taxon>Metazoa</taxon>
        <taxon>Ecdysozoa</taxon>
        <taxon>Nematoda</taxon>
        <taxon>Chromadorea</taxon>
        <taxon>Rhabditida</taxon>
        <taxon>Tylenchina</taxon>
        <taxon>Tylenchomorpha</taxon>
        <taxon>Tylenchoidea</taxon>
        <taxon>Meloidogynidae</taxon>
        <taxon>Meloidogyninae</taxon>
        <taxon>Meloidogyne</taxon>
    </lineage>
</organism>
<evidence type="ECO:0000256" key="3">
    <source>
        <dbReference type="ARBA" id="ARBA00022833"/>
    </source>
</evidence>
<evidence type="ECO:0000256" key="2">
    <source>
        <dbReference type="ARBA" id="ARBA00022771"/>
    </source>
</evidence>
<evidence type="ECO:0000259" key="6">
    <source>
        <dbReference type="PROSITE" id="PS51058"/>
    </source>
</evidence>
<evidence type="ECO:0000256" key="4">
    <source>
        <dbReference type="PROSITE-ProRule" id="PRU00509"/>
    </source>
</evidence>
<dbReference type="GO" id="GO:0003677">
    <property type="term" value="F:DNA binding"/>
    <property type="evidence" value="ECO:0007669"/>
    <property type="project" value="InterPro"/>
</dbReference>
<comment type="caution">
    <text evidence="7">The sequence shown here is derived from an EMBL/GenBank/DDBJ whole genome shotgun (WGS) entry which is preliminary data.</text>
</comment>
<dbReference type="InterPro" id="IPR002857">
    <property type="entry name" value="Znf_CXXC"/>
</dbReference>
<name>A0A8S9ZUG6_9BILA</name>
<feature type="compositionally biased region" description="Low complexity" evidence="5">
    <location>
        <begin position="116"/>
        <end position="134"/>
    </location>
</feature>
<feature type="domain" description="CXXC-type" evidence="6">
    <location>
        <begin position="219"/>
        <end position="265"/>
    </location>
</feature>
<gene>
    <name evidence="7" type="ORF">Mgra_00003640</name>
</gene>
<dbReference type="Proteomes" id="UP000605970">
    <property type="component" value="Unassembled WGS sequence"/>
</dbReference>
<dbReference type="AlphaFoldDB" id="A0A8S9ZUG6"/>
<dbReference type="GO" id="GO:0003713">
    <property type="term" value="F:transcription coactivator activity"/>
    <property type="evidence" value="ECO:0007669"/>
    <property type="project" value="TreeGrafter"/>
</dbReference>
<feature type="compositionally biased region" description="Low complexity" evidence="5">
    <location>
        <begin position="309"/>
        <end position="322"/>
    </location>
</feature>
<keyword evidence="8" id="KW-1185">Reference proteome</keyword>
<feature type="region of interest" description="Disordered" evidence="5">
    <location>
        <begin position="279"/>
        <end position="322"/>
    </location>
</feature>
<feature type="compositionally biased region" description="Low complexity" evidence="5">
    <location>
        <begin position="378"/>
        <end position="391"/>
    </location>
</feature>
<keyword evidence="1" id="KW-0479">Metal-binding</keyword>
<evidence type="ECO:0000313" key="8">
    <source>
        <dbReference type="Proteomes" id="UP000605970"/>
    </source>
</evidence>
<dbReference type="PANTHER" id="PTHR46007">
    <property type="entry name" value="MEDIATOR OF RNA POLYMERASE II TRANSCRIPTION SUBUNIT 12"/>
    <property type="match status" value="1"/>
</dbReference>
<feature type="region of interest" description="Disordered" evidence="5">
    <location>
        <begin position="96"/>
        <end position="134"/>
    </location>
</feature>
<dbReference type="OrthoDB" id="308383at2759"/>
<feature type="compositionally biased region" description="Polar residues" evidence="5">
    <location>
        <begin position="289"/>
        <end position="300"/>
    </location>
</feature>
<dbReference type="InterPro" id="IPR051647">
    <property type="entry name" value="Mediator_comp_sub12"/>
</dbReference>
<evidence type="ECO:0000256" key="1">
    <source>
        <dbReference type="ARBA" id="ARBA00022723"/>
    </source>
</evidence>
<dbReference type="PANTHER" id="PTHR46007:SF8">
    <property type="entry name" value="C2H2-TYPE DOMAIN-CONTAINING PROTEIN"/>
    <property type="match status" value="1"/>
</dbReference>